<organism evidence="1 2">
    <name type="scientific">Athelia psychrophila</name>
    <dbReference type="NCBI Taxonomy" id="1759441"/>
    <lineage>
        <taxon>Eukaryota</taxon>
        <taxon>Fungi</taxon>
        <taxon>Dikarya</taxon>
        <taxon>Basidiomycota</taxon>
        <taxon>Agaricomycotina</taxon>
        <taxon>Agaricomycetes</taxon>
        <taxon>Agaricomycetidae</taxon>
        <taxon>Atheliales</taxon>
        <taxon>Atheliaceae</taxon>
        <taxon>Athelia</taxon>
    </lineage>
</organism>
<reference evidence="1 2" key="1">
    <citation type="journal article" date="2016" name="Mol. Biol. Evol.">
        <title>Comparative Genomics of Early-Diverging Mushroom-Forming Fungi Provides Insights into the Origins of Lignocellulose Decay Capabilities.</title>
        <authorList>
            <person name="Nagy L.G."/>
            <person name="Riley R."/>
            <person name="Tritt A."/>
            <person name="Adam C."/>
            <person name="Daum C."/>
            <person name="Floudas D."/>
            <person name="Sun H."/>
            <person name="Yadav J.S."/>
            <person name="Pangilinan J."/>
            <person name="Larsson K.H."/>
            <person name="Matsuura K."/>
            <person name="Barry K."/>
            <person name="Labutti K."/>
            <person name="Kuo R."/>
            <person name="Ohm R.A."/>
            <person name="Bhattacharya S.S."/>
            <person name="Shirouzu T."/>
            <person name="Yoshinaga Y."/>
            <person name="Martin F.M."/>
            <person name="Grigoriev I.V."/>
            <person name="Hibbett D.S."/>
        </authorList>
    </citation>
    <scope>NUCLEOTIDE SEQUENCE [LARGE SCALE GENOMIC DNA]</scope>
    <source>
        <strain evidence="1 2">CBS 109695</strain>
    </source>
</reference>
<dbReference type="Proteomes" id="UP000076532">
    <property type="component" value="Unassembled WGS sequence"/>
</dbReference>
<name>A0A166MMZ0_9AGAM</name>
<dbReference type="AlphaFoldDB" id="A0A166MMZ0"/>
<sequence length="66" mass="7719">WLTSTIFFVDVWHYIGHRATDILCRFWCNLAPTDGSQLNLIMIEMDDLDEKHSVRAFNTETADCKL</sequence>
<dbReference type="STRING" id="436010.A0A166MMZ0"/>
<accession>A0A166MMZ0</accession>
<dbReference type="OrthoDB" id="2527272at2759"/>
<feature type="non-terminal residue" evidence="1">
    <location>
        <position position="1"/>
    </location>
</feature>
<dbReference type="EMBL" id="KV417528">
    <property type="protein sequence ID" value="KZP24137.1"/>
    <property type="molecule type" value="Genomic_DNA"/>
</dbReference>
<proteinExistence type="predicted"/>
<keyword evidence="2" id="KW-1185">Reference proteome</keyword>
<gene>
    <name evidence="1" type="ORF">FIBSPDRAFT_736340</name>
</gene>
<protein>
    <submittedName>
        <fullName evidence="1">Uncharacterized protein</fullName>
    </submittedName>
</protein>
<evidence type="ECO:0000313" key="2">
    <source>
        <dbReference type="Proteomes" id="UP000076532"/>
    </source>
</evidence>
<evidence type="ECO:0000313" key="1">
    <source>
        <dbReference type="EMBL" id="KZP24137.1"/>
    </source>
</evidence>